<protein>
    <submittedName>
        <fullName evidence="1">Uncharacterized protein</fullName>
    </submittedName>
</protein>
<gene>
    <name evidence="1" type="ORF">SLEP1_g38291</name>
</gene>
<organism evidence="1 2">
    <name type="scientific">Rubroshorea leprosula</name>
    <dbReference type="NCBI Taxonomy" id="152421"/>
    <lineage>
        <taxon>Eukaryota</taxon>
        <taxon>Viridiplantae</taxon>
        <taxon>Streptophyta</taxon>
        <taxon>Embryophyta</taxon>
        <taxon>Tracheophyta</taxon>
        <taxon>Spermatophyta</taxon>
        <taxon>Magnoliopsida</taxon>
        <taxon>eudicotyledons</taxon>
        <taxon>Gunneridae</taxon>
        <taxon>Pentapetalae</taxon>
        <taxon>rosids</taxon>
        <taxon>malvids</taxon>
        <taxon>Malvales</taxon>
        <taxon>Dipterocarpaceae</taxon>
        <taxon>Rubroshorea</taxon>
    </lineage>
</organism>
<reference evidence="1 2" key="1">
    <citation type="journal article" date="2021" name="Commun. Biol.">
        <title>The genome of Shorea leprosula (Dipterocarpaceae) highlights the ecological relevance of drought in aseasonal tropical rainforests.</title>
        <authorList>
            <person name="Ng K.K.S."/>
            <person name="Kobayashi M.J."/>
            <person name="Fawcett J.A."/>
            <person name="Hatakeyama M."/>
            <person name="Paape T."/>
            <person name="Ng C.H."/>
            <person name="Ang C.C."/>
            <person name="Tnah L.H."/>
            <person name="Lee C.T."/>
            <person name="Nishiyama T."/>
            <person name="Sese J."/>
            <person name="O'Brien M.J."/>
            <person name="Copetti D."/>
            <person name="Mohd Noor M.I."/>
            <person name="Ong R.C."/>
            <person name="Putra M."/>
            <person name="Sireger I.Z."/>
            <person name="Indrioko S."/>
            <person name="Kosugi Y."/>
            <person name="Izuno A."/>
            <person name="Isagi Y."/>
            <person name="Lee S.L."/>
            <person name="Shimizu K.K."/>
        </authorList>
    </citation>
    <scope>NUCLEOTIDE SEQUENCE [LARGE SCALE GENOMIC DNA]</scope>
    <source>
        <strain evidence="1">214</strain>
    </source>
</reference>
<accession>A0AAV5KXK7</accession>
<sequence length="98" mass="10945">MIKMRIEELNQQKQLSKPGGLKKIDFLTGLKDFEHETQIKLARSTLPDHEVRILPELPHAASMATTFGTQPSDFSLQPFSAQAIEHETVKSSIKVVCG</sequence>
<dbReference type="AlphaFoldDB" id="A0AAV5KXK7"/>
<name>A0AAV5KXK7_9ROSI</name>
<keyword evidence="2" id="KW-1185">Reference proteome</keyword>
<evidence type="ECO:0000313" key="1">
    <source>
        <dbReference type="EMBL" id="GKV29357.1"/>
    </source>
</evidence>
<dbReference type="Proteomes" id="UP001054252">
    <property type="component" value="Unassembled WGS sequence"/>
</dbReference>
<evidence type="ECO:0000313" key="2">
    <source>
        <dbReference type="Proteomes" id="UP001054252"/>
    </source>
</evidence>
<comment type="caution">
    <text evidence="1">The sequence shown here is derived from an EMBL/GenBank/DDBJ whole genome shotgun (WGS) entry which is preliminary data.</text>
</comment>
<proteinExistence type="predicted"/>
<dbReference type="EMBL" id="BPVZ01000082">
    <property type="protein sequence ID" value="GKV29357.1"/>
    <property type="molecule type" value="Genomic_DNA"/>
</dbReference>